<evidence type="ECO:0000313" key="3">
    <source>
        <dbReference type="EMBL" id="MBS4080415.1"/>
    </source>
</evidence>
<keyword evidence="4" id="KW-1185">Reference proteome</keyword>
<evidence type="ECO:0000256" key="1">
    <source>
        <dbReference type="SAM" id="Coils"/>
    </source>
</evidence>
<keyword evidence="1" id="KW-0175">Coiled coil</keyword>
<feature type="coiled-coil region" evidence="1">
    <location>
        <begin position="164"/>
        <end position="191"/>
    </location>
</feature>
<evidence type="ECO:0000313" key="4">
    <source>
        <dbReference type="Proteomes" id="UP000676035"/>
    </source>
</evidence>
<feature type="region of interest" description="Disordered" evidence="2">
    <location>
        <begin position="1"/>
        <end position="20"/>
    </location>
</feature>
<sequence length="220" mass="24953">MFDIPRRAPEIQEPTNQPPGWLEAQSEIIKKVVALASAGAEKICSEIASGADLSPRARKLSLRKLSESVGKSPTYLNSRDYPQVIEYIDSINADLERLSSERHGSKGIRQSFTINEMSRAELLVLAKTQRDELVKLRDEIYVAQLMRLVDSGLMDSQKKIMRRTEDYTKKIIELESELSTARSRVSEMDESYFEVLKQYNELKLKISALSNKSKPSLKSV</sequence>
<reference evidence="3 4" key="1">
    <citation type="submission" date="2021-04" db="EMBL/GenBank/DDBJ databases">
        <title>Pseudomonas rustica sp. nov. isolated from raw milk.</title>
        <authorList>
            <person name="Fiedler G."/>
            <person name="Gieschler S."/>
            <person name="Kabisch J."/>
            <person name="Grimmler C."/>
            <person name="Brinks E."/>
            <person name="Wagner N."/>
            <person name="Hetzer B."/>
            <person name="Franz C.M.A.P."/>
            <person name="Boehnlein C."/>
        </authorList>
    </citation>
    <scope>NUCLEOTIDE SEQUENCE [LARGE SCALE GENOMIC DNA]</scope>
    <source>
        <strain evidence="3 4">MBT-4</strain>
    </source>
</reference>
<evidence type="ECO:0000256" key="2">
    <source>
        <dbReference type="SAM" id="MobiDB-lite"/>
    </source>
</evidence>
<name>A0ABS5N1H9_9PSED</name>
<feature type="compositionally biased region" description="Basic and acidic residues" evidence="2">
    <location>
        <begin position="1"/>
        <end position="10"/>
    </location>
</feature>
<comment type="caution">
    <text evidence="3">The sequence shown here is derived from an EMBL/GenBank/DDBJ whole genome shotgun (WGS) entry which is preliminary data.</text>
</comment>
<organism evidence="3 4">
    <name type="scientific">Pseudomonas rustica</name>
    <dbReference type="NCBI Taxonomy" id="2827099"/>
    <lineage>
        <taxon>Bacteria</taxon>
        <taxon>Pseudomonadati</taxon>
        <taxon>Pseudomonadota</taxon>
        <taxon>Gammaproteobacteria</taxon>
        <taxon>Pseudomonadales</taxon>
        <taxon>Pseudomonadaceae</taxon>
        <taxon>Pseudomonas</taxon>
    </lineage>
</organism>
<accession>A0ABS5N1H9</accession>
<dbReference type="Proteomes" id="UP000676035">
    <property type="component" value="Unassembled WGS sequence"/>
</dbReference>
<dbReference type="RefSeq" id="WP_212545590.1">
    <property type="nucleotide sequence ID" value="NZ_JAGYHF010000009.1"/>
</dbReference>
<protein>
    <submittedName>
        <fullName evidence="3">Uncharacterized protein</fullName>
    </submittedName>
</protein>
<gene>
    <name evidence="3" type="ORF">KFS80_19190</name>
</gene>
<dbReference type="EMBL" id="JAGYHF010000009">
    <property type="protein sequence ID" value="MBS4080415.1"/>
    <property type="molecule type" value="Genomic_DNA"/>
</dbReference>
<proteinExistence type="predicted"/>